<keyword evidence="1" id="KW-1133">Transmembrane helix</keyword>
<protein>
    <submittedName>
        <fullName evidence="2">Uncharacterized protein</fullName>
    </submittedName>
</protein>
<evidence type="ECO:0000313" key="2">
    <source>
        <dbReference type="EMBL" id="MXQ53825.1"/>
    </source>
</evidence>
<dbReference type="RefSeq" id="WP_160801185.1">
    <property type="nucleotide sequence ID" value="NZ_WUUL01000005.1"/>
</dbReference>
<keyword evidence="1" id="KW-0812">Transmembrane</keyword>
<sequence length="219" mass="26139">MWNKFPKAARSLLITTIISAVLWVLYILMQQWNYQKPDQVYLIGTNLSYGLSFLFFFVLIIFLLSFIQHRFDAKKLRVRFIFFSIFYLIMGPLTLLGFDNYLLLTQKGIAYNNFFDIEDAKIKEWHEINQLELDYMINEHKNIYTQDDLRLLFTIRYDDGTSIDLNNYNSPLYRRDQFLKIYSVLKKNDILIKVKNPLPKNFNDADSYLNTLFSTKPTS</sequence>
<keyword evidence="3" id="KW-1185">Reference proteome</keyword>
<organism evidence="2 3">
    <name type="scientific">Shimazuella alba</name>
    <dbReference type="NCBI Taxonomy" id="2690964"/>
    <lineage>
        <taxon>Bacteria</taxon>
        <taxon>Bacillati</taxon>
        <taxon>Bacillota</taxon>
        <taxon>Bacilli</taxon>
        <taxon>Bacillales</taxon>
        <taxon>Thermoactinomycetaceae</taxon>
        <taxon>Shimazuella</taxon>
    </lineage>
</organism>
<evidence type="ECO:0000256" key="1">
    <source>
        <dbReference type="SAM" id="Phobius"/>
    </source>
</evidence>
<proteinExistence type="predicted"/>
<evidence type="ECO:0000313" key="3">
    <source>
        <dbReference type="Proteomes" id="UP000430692"/>
    </source>
</evidence>
<dbReference type="AlphaFoldDB" id="A0A6I4VUH4"/>
<feature type="transmembrane region" description="Helical" evidence="1">
    <location>
        <begin position="12"/>
        <end position="29"/>
    </location>
</feature>
<dbReference type="Proteomes" id="UP000430692">
    <property type="component" value="Unassembled WGS sequence"/>
</dbReference>
<keyword evidence="1" id="KW-0472">Membrane</keyword>
<name>A0A6I4VUH4_9BACL</name>
<accession>A0A6I4VUH4</accession>
<dbReference type="EMBL" id="WUUL01000005">
    <property type="protein sequence ID" value="MXQ53825.1"/>
    <property type="molecule type" value="Genomic_DNA"/>
</dbReference>
<comment type="caution">
    <text evidence="2">The sequence shown here is derived from an EMBL/GenBank/DDBJ whole genome shotgun (WGS) entry which is preliminary data.</text>
</comment>
<feature type="transmembrane region" description="Helical" evidence="1">
    <location>
        <begin position="49"/>
        <end position="68"/>
    </location>
</feature>
<reference evidence="2 3" key="1">
    <citation type="submission" date="2019-12" db="EMBL/GenBank/DDBJ databases">
        <title>Whole-genome analyses of novel actinobacteria.</title>
        <authorList>
            <person name="Sahin N."/>
            <person name="Saygin H."/>
        </authorList>
    </citation>
    <scope>NUCLEOTIDE SEQUENCE [LARGE SCALE GENOMIC DNA]</scope>
    <source>
        <strain evidence="2 3">KC615</strain>
    </source>
</reference>
<feature type="transmembrane region" description="Helical" evidence="1">
    <location>
        <begin position="80"/>
        <end position="98"/>
    </location>
</feature>
<gene>
    <name evidence="2" type="ORF">GSM42_08825</name>
</gene>